<feature type="compositionally biased region" description="Basic and acidic residues" evidence="2">
    <location>
        <begin position="146"/>
        <end position="160"/>
    </location>
</feature>
<evidence type="ECO:0000256" key="1">
    <source>
        <dbReference type="PROSITE-ProRule" id="PRU00047"/>
    </source>
</evidence>
<dbReference type="GO" id="GO:0008270">
    <property type="term" value="F:zinc ion binding"/>
    <property type="evidence" value="ECO:0007669"/>
    <property type="project" value="UniProtKB-KW"/>
</dbReference>
<feature type="region of interest" description="Disordered" evidence="2">
    <location>
        <begin position="86"/>
        <end position="231"/>
    </location>
</feature>
<organism evidence="4 5">
    <name type="scientific">Colletotrichum chlorophyti</name>
    <dbReference type="NCBI Taxonomy" id="708187"/>
    <lineage>
        <taxon>Eukaryota</taxon>
        <taxon>Fungi</taxon>
        <taxon>Dikarya</taxon>
        <taxon>Ascomycota</taxon>
        <taxon>Pezizomycotina</taxon>
        <taxon>Sordariomycetes</taxon>
        <taxon>Hypocreomycetidae</taxon>
        <taxon>Glomerellales</taxon>
        <taxon>Glomerellaceae</taxon>
        <taxon>Colletotrichum</taxon>
    </lineage>
</organism>
<reference evidence="4 5" key="1">
    <citation type="submission" date="2016-11" db="EMBL/GenBank/DDBJ databases">
        <title>Draft Genome Assembly of Colletotrichum chlorophyti a pathogen of herbaceous plants.</title>
        <authorList>
            <person name="Gan P."/>
            <person name="Narusaka M."/>
            <person name="Tsushima A."/>
            <person name="Narusaka Y."/>
            <person name="Takano Y."/>
            <person name="Shirasu K."/>
        </authorList>
    </citation>
    <scope>NUCLEOTIDE SEQUENCE [LARGE SCALE GENOMIC DNA]</scope>
    <source>
        <strain evidence="4 5">NTL11</strain>
    </source>
</reference>
<feature type="compositionally biased region" description="Low complexity" evidence="2">
    <location>
        <begin position="29"/>
        <end position="40"/>
    </location>
</feature>
<feature type="compositionally biased region" description="Acidic residues" evidence="2">
    <location>
        <begin position="161"/>
        <end position="180"/>
    </location>
</feature>
<dbReference type="GO" id="GO:0003676">
    <property type="term" value="F:nucleic acid binding"/>
    <property type="evidence" value="ECO:0007669"/>
    <property type="project" value="InterPro"/>
</dbReference>
<dbReference type="EMBL" id="MPGH01000241">
    <property type="protein sequence ID" value="OLN81804.1"/>
    <property type="molecule type" value="Genomic_DNA"/>
</dbReference>
<evidence type="ECO:0000259" key="3">
    <source>
        <dbReference type="PROSITE" id="PS50158"/>
    </source>
</evidence>
<dbReference type="SMART" id="SM00343">
    <property type="entry name" value="ZnF_C2HC"/>
    <property type="match status" value="1"/>
</dbReference>
<dbReference type="Proteomes" id="UP000186583">
    <property type="component" value="Unassembled WGS sequence"/>
</dbReference>
<keyword evidence="1" id="KW-0479">Metal-binding</keyword>
<feature type="domain" description="CCHC-type" evidence="3">
    <location>
        <begin position="259"/>
        <end position="274"/>
    </location>
</feature>
<gene>
    <name evidence="4" type="ORF">CCHL11_08917</name>
</gene>
<protein>
    <recommendedName>
        <fullName evidence="3">CCHC-type domain-containing protein</fullName>
    </recommendedName>
</protein>
<sequence length="283" mass="29981">MTNLAPETPPSRGISSRLMTMKFMQRGVASSSAAESSPDEPSSKRRKFQNSPLTGDFHSFDQAAVQAALKQQEAKRLAALEASRADFADTQWVLDGPWGKSDDKGSDTPPNIVYVGYAEIDGAAGEDDESETQQVGRKRIGSVKSQDPKVEGDLAPKAESDSSDTSDSGDSDSSDEDSSSDEVSTPKPTPKAVKGLSSGGQGRIRVNLQAKKSAESMKAREFRDKRKQKEVKLNQLSSISGGAGGISGAGKPASASFTCHSCGRLGHKAVDCPKRRGDGKRKS</sequence>
<dbReference type="STRING" id="708187.A0A1Q8RC95"/>
<dbReference type="AlphaFoldDB" id="A0A1Q8RC95"/>
<name>A0A1Q8RC95_9PEZI</name>
<proteinExistence type="predicted"/>
<feature type="region of interest" description="Disordered" evidence="2">
    <location>
        <begin position="25"/>
        <end position="56"/>
    </location>
</feature>
<dbReference type="SUPFAM" id="SSF57756">
    <property type="entry name" value="Retrovirus zinc finger-like domains"/>
    <property type="match status" value="1"/>
</dbReference>
<dbReference type="InterPro" id="IPR036875">
    <property type="entry name" value="Znf_CCHC_sf"/>
</dbReference>
<evidence type="ECO:0000256" key="2">
    <source>
        <dbReference type="SAM" id="MobiDB-lite"/>
    </source>
</evidence>
<accession>A0A1Q8RC95</accession>
<keyword evidence="5" id="KW-1185">Reference proteome</keyword>
<dbReference type="PROSITE" id="PS50158">
    <property type="entry name" value="ZF_CCHC"/>
    <property type="match status" value="1"/>
</dbReference>
<dbReference type="InterPro" id="IPR001878">
    <property type="entry name" value="Znf_CCHC"/>
</dbReference>
<comment type="caution">
    <text evidence="4">The sequence shown here is derived from an EMBL/GenBank/DDBJ whole genome shotgun (WGS) entry which is preliminary data.</text>
</comment>
<keyword evidence="1" id="KW-0862">Zinc</keyword>
<dbReference type="OrthoDB" id="427960at2759"/>
<evidence type="ECO:0000313" key="4">
    <source>
        <dbReference type="EMBL" id="OLN81804.1"/>
    </source>
</evidence>
<keyword evidence="1" id="KW-0863">Zinc-finger</keyword>
<feature type="compositionally biased region" description="Basic and acidic residues" evidence="2">
    <location>
        <begin position="212"/>
        <end position="224"/>
    </location>
</feature>
<evidence type="ECO:0000313" key="5">
    <source>
        <dbReference type="Proteomes" id="UP000186583"/>
    </source>
</evidence>
<dbReference type="Pfam" id="PF00098">
    <property type="entry name" value="zf-CCHC"/>
    <property type="match status" value="1"/>
</dbReference>